<evidence type="ECO:0000313" key="2">
    <source>
        <dbReference type="Proteomes" id="UP000765802"/>
    </source>
</evidence>
<dbReference type="Proteomes" id="UP000765802">
    <property type="component" value="Unassembled WGS sequence"/>
</dbReference>
<gene>
    <name evidence="1" type="ORF">BC349_09125</name>
</gene>
<keyword evidence="2" id="KW-1185">Reference proteome</keyword>
<sequence>MKRRSFFIAATTLFAVSLVSCDRDDYMQLPPTPPERQVKKLRASENDFQAFSYNTGKNLTGYTSQWQTSPQGGITRVDFQYEYEGTKLKKMTSQAGRVEYSYTGNRLTKSENFLNNGRKISSHHFTYDNNGRVTDLIETIDQPEDILEVKIHISYRGDGNVARIDYFHKRVGETVFENSFSKVFEDYDGQPNPVPSALLEHFIPGQVLFKNNPKVIRNLDGNSTTSDILRITYQYDDYGYPTLRDQQIEIGGVLKPVIRYNYEY</sequence>
<accession>A0ABR7M8B1</accession>
<dbReference type="EMBL" id="MBUA01000012">
    <property type="protein sequence ID" value="MBC6491192.1"/>
    <property type="molecule type" value="Genomic_DNA"/>
</dbReference>
<dbReference type="PROSITE" id="PS51257">
    <property type="entry name" value="PROKAR_LIPOPROTEIN"/>
    <property type="match status" value="1"/>
</dbReference>
<protein>
    <recommendedName>
        <fullName evidence="3">DUF4595 domain-containing protein</fullName>
    </recommendedName>
</protein>
<name>A0ABR7M8B1_9BACT</name>
<organism evidence="1 2">
    <name type="scientific">Flavihumibacter stibioxidans</name>
    <dbReference type="NCBI Taxonomy" id="1834163"/>
    <lineage>
        <taxon>Bacteria</taxon>
        <taxon>Pseudomonadati</taxon>
        <taxon>Bacteroidota</taxon>
        <taxon>Chitinophagia</taxon>
        <taxon>Chitinophagales</taxon>
        <taxon>Chitinophagaceae</taxon>
        <taxon>Flavihumibacter</taxon>
    </lineage>
</organism>
<evidence type="ECO:0000313" key="1">
    <source>
        <dbReference type="EMBL" id="MBC6491192.1"/>
    </source>
</evidence>
<dbReference type="RefSeq" id="WP_187256509.1">
    <property type="nucleotide sequence ID" value="NZ_JBHULF010000014.1"/>
</dbReference>
<evidence type="ECO:0008006" key="3">
    <source>
        <dbReference type="Google" id="ProtNLM"/>
    </source>
</evidence>
<reference evidence="1 2" key="1">
    <citation type="submission" date="2016-07" db="EMBL/GenBank/DDBJ databases">
        <title>Genome analysis of Flavihumibacter stibioxidans YS-17.</title>
        <authorList>
            <person name="Shi K."/>
            <person name="Han Y."/>
            <person name="Wang G."/>
        </authorList>
    </citation>
    <scope>NUCLEOTIDE SEQUENCE [LARGE SCALE GENOMIC DNA]</scope>
    <source>
        <strain evidence="1 2">YS-17</strain>
    </source>
</reference>
<comment type="caution">
    <text evidence="1">The sequence shown here is derived from an EMBL/GenBank/DDBJ whole genome shotgun (WGS) entry which is preliminary data.</text>
</comment>
<proteinExistence type="predicted"/>